<dbReference type="GO" id="GO:0006508">
    <property type="term" value="P:proteolysis"/>
    <property type="evidence" value="ECO:0007669"/>
    <property type="project" value="InterPro"/>
</dbReference>
<dbReference type="OrthoDB" id="10255632at2759"/>
<sequence length="510" mass="54996">MADLCCASYTSVSGLLLGSRCDAEQRVAIATAGTELCDRVNEVIGQMGGHRHSERTNSAEGAHSINRTAPAKNRAAKLQLCEILVDSHGLLSEIEITQALQYIVHGRAGGATFDADQSESSFKKRSCSTEAFNWKAASTPNQKALNLSSADLAGEEINGCVFSTESVCDDDIEMVRENIETTLYPQLPLSGAQVDCSCTEQGPKPKINGTRCTRNTKLEANREPEEGDGPVHAKPAQTSGSRQLSGRRQTGEPAANTLAGEVRRVENASTSPEPSSDSGQISRTAGEPLLERSNGDALITELRAFLQHVCDKAGVVVMATDRVAGRDPSTPPSNDSRASVQRRTVKPYTHTRNPTTLPPTHTPTPPPMAVRTSTRTRTRTSTLERAFRDSAEGMGGPQSVERDHVILMLDKSVQHLPWECLPLLSNQAVSRMPCAESIVSALASADETATGSDEVCEHEQSSSRRLLLLGSQEAPTDPRLTVDVADTYYVLNPEGDLQNTEKTFANDFQR</sequence>
<feature type="compositionally biased region" description="Pro residues" evidence="1">
    <location>
        <begin position="356"/>
        <end position="368"/>
    </location>
</feature>
<dbReference type="GeneID" id="25902811"/>
<proteinExistence type="predicted"/>
<gene>
    <name evidence="2" type="ORF">SARC_02307</name>
</gene>
<dbReference type="PANTHER" id="PTHR12792">
    <property type="entry name" value="EXTRA SPINDLE POLES 1-RELATED"/>
    <property type="match status" value="1"/>
</dbReference>
<feature type="compositionally biased region" description="Polar residues" evidence="1">
    <location>
        <begin position="332"/>
        <end position="342"/>
    </location>
</feature>
<feature type="region of interest" description="Disordered" evidence="1">
    <location>
        <begin position="220"/>
        <end position="283"/>
    </location>
</feature>
<dbReference type="GO" id="GO:0072686">
    <property type="term" value="C:mitotic spindle"/>
    <property type="evidence" value="ECO:0007669"/>
    <property type="project" value="TreeGrafter"/>
</dbReference>
<dbReference type="GO" id="GO:0005634">
    <property type="term" value="C:nucleus"/>
    <property type="evidence" value="ECO:0007669"/>
    <property type="project" value="InterPro"/>
</dbReference>
<dbReference type="RefSeq" id="XP_014159408.1">
    <property type="nucleotide sequence ID" value="XM_014303933.1"/>
</dbReference>
<dbReference type="PANTHER" id="PTHR12792:SF0">
    <property type="entry name" value="SEPARIN"/>
    <property type="match status" value="1"/>
</dbReference>
<dbReference type="GO" id="GO:0004197">
    <property type="term" value="F:cysteine-type endopeptidase activity"/>
    <property type="evidence" value="ECO:0007669"/>
    <property type="project" value="InterPro"/>
</dbReference>
<dbReference type="Proteomes" id="UP000054560">
    <property type="component" value="Unassembled WGS sequence"/>
</dbReference>
<dbReference type="EMBL" id="KQ241698">
    <property type="protein sequence ID" value="KNC85506.1"/>
    <property type="molecule type" value="Genomic_DNA"/>
</dbReference>
<accession>A0A0L0G9E1</accession>
<name>A0A0L0G9E1_9EUKA</name>
<dbReference type="InterPro" id="IPR005314">
    <property type="entry name" value="Peptidase_C50"/>
</dbReference>
<feature type="region of interest" description="Disordered" evidence="1">
    <location>
        <begin position="323"/>
        <end position="380"/>
    </location>
</feature>
<evidence type="ECO:0000313" key="3">
    <source>
        <dbReference type="Proteomes" id="UP000054560"/>
    </source>
</evidence>
<dbReference type="GO" id="GO:0051307">
    <property type="term" value="P:meiotic chromosome separation"/>
    <property type="evidence" value="ECO:0007669"/>
    <property type="project" value="TreeGrafter"/>
</dbReference>
<evidence type="ECO:0000313" key="2">
    <source>
        <dbReference type="EMBL" id="KNC85506.1"/>
    </source>
</evidence>
<feature type="compositionally biased region" description="Polar residues" evidence="1">
    <location>
        <begin position="236"/>
        <end position="248"/>
    </location>
</feature>
<dbReference type="GO" id="GO:0005737">
    <property type="term" value="C:cytoplasm"/>
    <property type="evidence" value="ECO:0007669"/>
    <property type="project" value="TreeGrafter"/>
</dbReference>
<dbReference type="Pfam" id="PF03568">
    <property type="entry name" value="Separin_C"/>
    <property type="match status" value="1"/>
</dbReference>
<organism evidence="2 3">
    <name type="scientific">Sphaeroforma arctica JP610</name>
    <dbReference type="NCBI Taxonomy" id="667725"/>
    <lineage>
        <taxon>Eukaryota</taxon>
        <taxon>Ichthyosporea</taxon>
        <taxon>Ichthyophonida</taxon>
        <taxon>Sphaeroforma</taxon>
    </lineage>
</organism>
<feature type="compositionally biased region" description="Low complexity" evidence="1">
    <location>
        <begin position="371"/>
        <end position="380"/>
    </location>
</feature>
<reference evidence="2 3" key="1">
    <citation type="submission" date="2011-02" db="EMBL/GenBank/DDBJ databases">
        <title>The Genome Sequence of Sphaeroforma arctica JP610.</title>
        <authorList>
            <consortium name="The Broad Institute Genome Sequencing Platform"/>
            <person name="Russ C."/>
            <person name="Cuomo C."/>
            <person name="Young S.K."/>
            <person name="Zeng Q."/>
            <person name="Gargeya S."/>
            <person name="Alvarado L."/>
            <person name="Berlin A."/>
            <person name="Chapman S.B."/>
            <person name="Chen Z."/>
            <person name="Freedman E."/>
            <person name="Gellesch M."/>
            <person name="Goldberg J."/>
            <person name="Griggs A."/>
            <person name="Gujja S."/>
            <person name="Heilman E."/>
            <person name="Heiman D."/>
            <person name="Howarth C."/>
            <person name="Mehta T."/>
            <person name="Neiman D."/>
            <person name="Pearson M."/>
            <person name="Roberts A."/>
            <person name="Saif S."/>
            <person name="Shea T."/>
            <person name="Shenoy N."/>
            <person name="Sisk P."/>
            <person name="Stolte C."/>
            <person name="Sykes S."/>
            <person name="White J."/>
            <person name="Yandava C."/>
            <person name="Burger G."/>
            <person name="Gray M.W."/>
            <person name="Holland P.W.H."/>
            <person name="King N."/>
            <person name="Lang F.B.F."/>
            <person name="Roger A.J."/>
            <person name="Ruiz-Trillo I."/>
            <person name="Haas B."/>
            <person name="Nusbaum C."/>
            <person name="Birren B."/>
        </authorList>
    </citation>
    <scope>NUCLEOTIDE SEQUENCE [LARGE SCALE GENOMIC DNA]</scope>
    <source>
        <strain evidence="2 3">JP610</strain>
    </source>
</reference>
<protein>
    <submittedName>
        <fullName evidence="2">Uncharacterized protein</fullName>
    </submittedName>
</protein>
<keyword evidence="3" id="KW-1185">Reference proteome</keyword>
<dbReference type="STRING" id="667725.A0A0L0G9E1"/>
<dbReference type="AlphaFoldDB" id="A0A0L0G9E1"/>
<feature type="compositionally biased region" description="Polar residues" evidence="1">
    <location>
        <begin position="267"/>
        <end position="283"/>
    </location>
</feature>
<evidence type="ECO:0000256" key="1">
    <source>
        <dbReference type="SAM" id="MobiDB-lite"/>
    </source>
</evidence>